<dbReference type="GO" id="GO:0006351">
    <property type="term" value="P:DNA-templated transcription"/>
    <property type="evidence" value="ECO:0007669"/>
    <property type="project" value="InterPro"/>
</dbReference>
<name>A0A9Y1HTY6_9VIRU</name>
<proteinExistence type="predicted"/>
<dbReference type="InterPro" id="IPR043128">
    <property type="entry name" value="Rev_trsase/Diguanyl_cyclase"/>
</dbReference>
<dbReference type="GO" id="GO:0005524">
    <property type="term" value="F:ATP binding"/>
    <property type="evidence" value="ECO:0007669"/>
    <property type="project" value="UniProtKB-KW"/>
</dbReference>
<evidence type="ECO:0000256" key="4">
    <source>
        <dbReference type="ARBA" id="ARBA00022695"/>
    </source>
</evidence>
<dbReference type="InterPro" id="IPR014759">
    <property type="entry name" value="Helicase_SF3_ssRNA_vir"/>
</dbReference>
<organism evidence="13">
    <name type="scientific">Army ant associated dicistrovirus 6</name>
    <dbReference type="NCBI Taxonomy" id="3003999"/>
    <lineage>
        <taxon>Viruses</taxon>
        <taxon>Riboviria</taxon>
        <taxon>Orthornavirae</taxon>
        <taxon>Pisuviricota</taxon>
        <taxon>Pisoniviricetes</taxon>
        <taxon>Picornavirales</taxon>
        <taxon>Dicistroviridae</taxon>
    </lineage>
</organism>
<evidence type="ECO:0000259" key="12">
    <source>
        <dbReference type="PROSITE" id="PS51874"/>
    </source>
</evidence>
<dbReference type="InterPro" id="IPR001205">
    <property type="entry name" value="RNA-dir_pol_C"/>
</dbReference>
<dbReference type="SUPFAM" id="SSF56672">
    <property type="entry name" value="DNA/RNA polymerases"/>
    <property type="match status" value="1"/>
</dbReference>
<keyword evidence="6" id="KW-0378">Hydrolase</keyword>
<dbReference type="GO" id="GO:0006508">
    <property type="term" value="P:proteolysis"/>
    <property type="evidence" value="ECO:0007669"/>
    <property type="project" value="UniProtKB-KW"/>
</dbReference>
<keyword evidence="8" id="KW-0067">ATP-binding</keyword>
<evidence type="ECO:0000256" key="3">
    <source>
        <dbReference type="ARBA" id="ARBA00022679"/>
    </source>
</evidence>
<evidence type="ECO:0000256" key="5">
    <source>
        <dbReference type="ARBA" id="ARBA00022741"/>
    </source>
</evidence>
<dbReference type="InterPro" id="IPR043504">
    <property type="entry name" value="Peptidase_S1_PA_chymotrypsin"/>
</dbReference>
<evidence type="ECO:0000259" key="10">
    <source>
        <dbReference type="PROSITE" id="PS50507"/>
    </source>
</evidence>
<keyword evidence="2" id="KW-0645">Protease</keyword>
<dbReference type="PROSITE" id="PS51874">
    <property type="entry name" value="PCV_3C_PRO"/>
    <property type="match status" value="1"/>
</dbReference>
<feature type="domain" description="RdRp catalytic" evidence="10">
    <location>
        <begin position="1545"/>
        <end position="1677"/>
    </location>
</feature>
<sequence>MLLFGVYKCACTFPRRKVYIEQKFVYWQTLCSTQNMSLSKIAINVKDAFKVDYDMLANDLAYDRDHPFYDNWKDWQALVYEYHSPVVAEAARVIYGVGVMSIDSLYGAMQLLRSEYLHVFYEFKEFLKVYDEDMINNEFEYKDSVYIDSLDNIKWMDTTFRCKCSKTLTPSWECPFADKHYKGLYLATIWHYYKHCSHRFSNTNKFKYRRYYCQLTRVIMAMNLKRLKKFNYDWIRRPDIYSTKGSSLLRSIYTRGFLDEGITAANMALKFEQYKHFIVKEQGGFVSQSNNEGSLFTTQFYDLCAKVLGPMTYEQVMGIPVQQSLFGVDHFHAIDKSGLADIKKMIIDTQDNFLKGFKDNLLSSTKSLMIMFATASTVSLISKHTVGMSFDLIRKILHLIYSLIFPQSNAIQNFKVAVEQSGDDISIPFIPAMILQYVIQPGHEIMERLWKNPNIDTVMRRLGYLGDARVERGIERIVEWMRATFDNVYRWFCSEILGTPRPEDLQGPAHVIQEWNEEVDGIIKQYYDNRLGWSETTWSILYNLYSRGLTFIRTPAYSKWKNDVWKIVTQIGNLLQQFKMHQRDGQSIRNPPVTIYVSGGTGVGKSSVTYPLAAEILRSIFMTEESPVDLKKYWKSLIYMRSAEQEFWDGYENQLVTVFDDFNQQADSAANPSLELFEIIRAANCFPYPLHMASLDQKATTTFTSKIIIVSSNMDKPKTQSLNFPDALYRRFDISVRVRRAPDSLDYVGDFDPNIFIFEMYNMQTGKFLQTVNYKELIALAVDKYFNRKNFVDSVDNYIDGLFEEPSTDTGEAIRNYREQQRINKLRFGLTSVSPVFNTETLSEVSSSILDDVPVEQSGIVDVLRSFYTTCKLPFLPSLSTYKRDSWVALNVAVNSLKSKYHELKTWYMNFRDEHPYLVKSFKIASYVILGLGFIKVFCSFQPITKKPLVTEEGFMGRNASVSRTGVLYTKNREESYSPVQQKAKVEGYTPVIAKAKVEGYSPIVLKAKVESDVQSSLVEEQGVKDLNAAEIMLSITKRNLYKMYETTTGAAIGHVFFIRGQICLMPKHFLKGMQQSMRNDPDARVFFQSALLNRAFEVKISEMLETRLDFESPDEDVSAPFSRDLMTVVVKSSIIHADSLPYFATRDILARVDATSVMLPIMVNNNYGKSSASIVMLRFREGKSAITTVQSLPVAGKDDRITRRIRSAWRYEADTMPTECGTTVIVRNNQIKPGKICGIHIAGIQGTGEGFATPLYHDDVVRILASRGEDALISRKYEVKLSEVPKDQGQIPLQADFVRLGLLDVKIAQPTKTKIRPSLCFNKIKEPMTKPCQLRDSEEFSPRGYRLERLGNVPSAFPRDIAEISRKAFVDSISEELQRVVNRKSDNIKSYYSFDEAVCGIDGEVYVTSIKRKTSPGFPYVTDKEMKTRWKIFGEQDDFDLMTDQAIQLRERCKYIEDRARNGIALDHVFCDTLKDERKPIHKAHKTRLFSAGPIDYLIVCKQYFNGAVALLQVARNNDHISVGVNPYAYDWGQIVNVLHQKSTNIIAGDFEGFDASQHRVLLEQAGEVFVEISARFLGATLEQQRIMRVLLVSLLDSVHVTSDEVYQWTHSLPSGHYLTAPINSVFVNLAFGCVWMESKQSYTYMTGRKFWEKCGIVAYGDDHLVSIPDDEIQTFNQLTMPLLFQKYGLTYTLEDKDAVATRPFRRIEEVLYLKRSFLKDETGFWLSPLSLDVVLETPMWLHECPDRRLQTIENLEWSLKELSLHSVDVWNQWSPVLHRNLEELSHYTLLKDQKETRLVCLAQTLEM</sequence>
<dbReference type="CDD" id="cd23194">
    <property type="entry name" value="Dicistroviridae_RdRp"/>
    <property type="match status" value="1"/>
</dbReference>
<feature type="domain" description="SF3 helicase" evidence="11">
    <location>
        <begin position="568"/>
        <end position="753"/>
    </location>
</feature>
<feature type="domain" description="Peptidase C3" evidence="12">
    <location>
        <begin position="1027"/>
        <end position="1261"/>
    </location>
</feature>
<dbReference type="SUPFAM" id="SSF50494">
    <property type="entry name" value="Trypsin-like serine proteases"/>
    <property type="match status" value="1"/>
</dbReference>
<evidence type="ECO:0000313" key="13">
    <source>
        <dbReference type="EMBL" id="WAX26106.1"/>
    </source>
</evidence>
<dbReference type="GO" id="GO:0039694">
    <property type="term" value="P:viral RNA genome replication"/>
    <property type="evidence" value="ECO:0007669"/>
    <property type="project" value="InterPro"/>
</dbReference>
<dbReference type="InterPro" id="IPR027417">
    <property type="entry name" value="P-loop_NTPase"/>
</dbReference>
<dbReference type="GO" id="GO:0004197">
    <property type="term" value="F:cysteine-type endopeptidase activity"/>
    <property type="evidence" value="ECO:0007669"/>
    <property type="project" value="InterPro"/>
</dbReference>
<evidence type="ECO:0000256" key="7">
    <source>
        <dbReference type="ARBA" id="ARBA00022807"/>
    </source>
</evidence>
<keyword evidence="9" id="KW-0693">Viral RNA replication</keyword>
<evidence type="ECO:0000256" key="6">
    <source>
        <dbReference type="ARBA" id="ARBA00022801"/>
    </source>
</evidence>
<dbReference type="InterPro" id="IPR044067">
    <property type="entry name" value="PCV_3C_PRO"/>
</dbReference>
<dbReference type="InterPro" id="IPR000605">
    <property type="entry name" value="Helicase_SF3_ssDNA/RNA_vir"/>
</dbReference>
<evidence type="ECO:0000256" key="9">
    <source>
        <dbReference type="ARBA" id="ARBA00022953"/>
    </source>
</evidence>
<dbReference type="EMBL" id="OP884016">
    <property type="protein sequence ID" value="WAX26106.1"/>
    <property type="molecule type" value="Genomic_RNA"/>
</dbReference>
<dbReference type="Pfam" id="PF00680">
    <property type="entry name" value="RdRP_1"/>
    <property type="match status" value="1"/>
</dbReference>
<dbReference type="Pfam" id="PF00910">
    <property type="entry name" value="RNA_helicase"/>
    <property type="match status" value="1"/>
</dbReference>
<dbReference type="PROSITE" id="PS51218">
    <property type="entry name" value="SF3_HELICASE_2"/>
    <property type="match status" value="1"/>
</dbReference>
<dbReference type="SUPFAM" id="SSF52540">
    <property type="entry name" value="P-loop containing nucleoside triphosphate hydrolases"/>
    <property type="match status" value="1"/>
</dbReference>
<dbReference type="GO" id="GO:0003968">
    <property type="term" value="F:RNA-directed RNA polymerase activity"/>
    <property type="evidence" value="ECO:0007669"/>
    <property type="project" value="UniProtKB-KW"/>
</dbReference>
<dbReference type="Gene3D" id="2.40.10.10">
    <property type="entry name" value="Trypsin-like serine proteases"/>
    <property type="match status" value="1"/>
</dbReference>
<dbReference type="InterPro" id="IPR009003">
    <property type="entry name" value="Peptidase_S1_PA"/>
</dbReference>
<dbReference type="PROSITE" id="PS50507">
    <property type="entry name" value="RDRP_SSRNA_POS"/>
    <property type="match status" value="1"/>
</dbReference>
<dbReference type="InterPro" id="IPR007094">
    <property type="entry name" value="RNA-dir_pol_PSvirus"/>
</dbReference>
<dbReference type="Gene3D" id="3.30.70.270">
    <property type="match status" value="1"/>
</dbReference>
<keyword evidence="7" id="KW-0788">Thiol protease</keyword>
<evidence type="ECO:0000259" key="11">
    <source>
        <dbReference type="PROSITE" id="PS51218"/>
    </source>
</evidence>
<evidence type="ECO:0000256" key="8">
    <source>
        <dbReference type="ARBA" id="ARBA00022840"/>
    </source>
</evidence>
<accession>A0A9Y1HTY6</accession>
<keyword evidence="1 13" id="KW-0696">RNA-directed RNA polymerase</keyword>
<reference evidence="13" key="1">
    <citation type="submission" date="2022-11" db="EMBL/GenBank/DDBJ databases">
        <title>African army ants at the forefront of virome surveillance in deep tropical forests.</title>
        <authorList>
            <person name="Fritz M."/>
            <person name="Reggiardo B."/>
            <person name="Filloux D."/>
            <person name="Claude L."/>
            <person name="Fernandez E."/>
            <person name="Mahe F."/>
            <person name="Kraberger S."/>
            <person name="Custer J.M."/>
            <person name="Becquart P."/>
            <person name="Mebaley T.N."/>
            <person name="Kombila L."/>
            <person name="Lenguiya H."/>
            <person name="Boundenga L."/>
            <person name="Mombo I.M."/>
            <person name="Maganga G.D."/>
            <person name="Niama F.R."/>
            <person name="Koumba J.-S."/>
            <person name="Ogliastro M."/>
            <person name="Yvon M."/>
            <person name="Martin D.P."/>
            <person name="Blanc S."/>
            <person name="Varsani A."/>
            <person name="Leroy E."/>
            <person name="Roumagnac P."/>
        </authorList>
    </citation>
    <scope>NUCLEOTIDE SEQUENCE</scope>
    <source>
        <strain evidence="13">MGN-2_G09</strain>
    </source>
</reference>
<dbReference type="InterPro" id="IPR043502">
    <property type="entry name" value="DNA/RNA_pol_sf"/>
</dbReference>
<protein>
    <submittedName>
        <fullName evidence="13">RNA-dependent RNA polymerase</fullName>
    </submittedName>
</protein>
<dbReference type="GO" id="GO:0003724">
    <property type="term" value="F:RNA helicase activity"/>
    <property type="evidence" value="ECO:0007669"/>
    <property type="project" value="InterPro"/>
</dbReference>
<keyword evidence="3" id="KW-0808">Transferase</keyword>
<dbReference type="GO" id="GO:0003723">
    <property type="term" value="F:RNA binding"/>
    <property type="evidence" value="ECO:0007669"/>
    <property type="project" value="InterPro"/>
</dbReference>
<evidence type="ECO:0000256" key="1">
    <source>
        <dbReference type="ARBA" id="ARBA00022484"/>
    </source>
</evidence>
<evidence type="ECO:0000256" key="2">
    <source>
        <dbReference type="ARBA" id="ARBA00022670"/>
    </source>
</evidence>
<keyword evidence="5" id="KW-0547">Nucleotide-binding</keyword>
<keyword evidence="4" id="KW-0548">Nucleotidyltransferase</keyword>